<evidence type="ECO:0000313" key="3">
    <source>
        <dbReference type="Proteomes" id="UP000295711"/>
    </source>
</evidence>
<reference evidence="2 3" key="1">
    <citation type="submission" date="2019-03" db="EMBL/GenBank/DDBJ databases">
        <title>Genomic Encyclopedia of Type Strains, Phase IV (KMG-IV): sequencing the most valuable type-strain genomes for metagenomic binning, comparative biology and taxonomic classification.</title>
        <authorList>
            <person name="Goeker M."/>
        </authorList>
    </citation>
    <scope>NUCLEOTIDE SEQUENCE [LARGE SCALE GENOMIC DNA]</scope>
    <source>
        <strain evidence="2 3">DSM 28559</strain>
    </source>
</reference>
<keyword evidence="1" id="KW-1133">Transmembrane helix</keyword>
<feature type="transmembrane region" description="Helical" evidence="1">
    <location>
        <begin position="70"/>
        <end position="96"/>
    </location>
</feature>
<feature type="transmembrane region" description="Helical" evidence="1">
    <location>
        <begin position="12"/>
        <end position="31"/>
    </location>
</feature>
<dbReference type="AlphaFoldDB" id="A0A4R2LHW4"/>
<evidence type="ECO:0000313" key="2">
    <source>
        <dbReference type="EMBL" id="TCO84622.1"/>
    </source>
</evidence>
<proteinExistence type="predicted"/>
<keyword evidence="3" id="KW-1185">Reference proteome</keyword>
<organism evidence="2 3">
    <name type="scientific">Frisingicoccus caecimuris</name>
    <dbReference type="NCBI Taxonomy" id="1796636"/>
    <lineage>
        <taxon>Bacteria</taxon>
        <taxon>Bacillati</taxon>
        <taxon>Bacillota</taxon>
        <taxon>Clostridia</taxon>
        <taxon>Lachnospirales</taxon>
        <taxon>Lachnospiraceae</taxon>
        <taxon>Frisingicoccus</taxon>
    </lineage>
</organism>
<feature type="transmembrane region" description="Helical" evidence="1">
    <location>
        <begin position="43"/>
        <end position="64"/>
    </location>
</feature>
<protein>
    <submittedName>
        <fullName evidence="2">SigmaK-factor processing regulatory protein BofA</fullName>
    </submittedName>
</protein>
<name>A0A4R2LHW4_9FIRM</name>
<dbReference type="Pfam" id="PF07441">
    <property type="entry name" value="BofA"/>
    <property type="match status" value="1"/>
</dbReference>
<dbReference type="Proteomes" id="UP000295711">
    <property type="component" value="Unassembled WGS sequence"/>
</dbReference>
<dbReference type="EMBL" id="SLXA01000006">
    <property type="protein sequence ID" value="TCO84622.1"/>
    <property type="molecule type" value="Genomic_DNA"/>
</dbReference>
<accession>A0A4R2LHW4</accession>
<comment type="caution">
    <text evidence="2">The sequence shown here is derived from an EMBL/GenBank/DDBJ whole genome shotgun (WGS) entry which is preliminary data.</text>
</comment>
<sequence>MILGETMTQNQLLMTIIILSSCFFIGSLIFQQGRCVLTGLFRGIAGMVVIGLANIIFGSFGIFVPVGMNLVNFAVAALLGIPGIVALYGIGFWQIFH</sequence>
<keyword evidence="1" id="KW-0472">Membrane</keyword>
<dbReference type="RefSeq" id="WP_132091248.1">
    <property type="nucleotide sequence ID" value="NZ_JANKAQ010000008.1"/>
</dbReference>
<dbReference type="OrthoDB" id="1929822at2"/>
<evidence type="ECO:0000256" key="1">
    <source>
        <dbReference type="SAM" id="Phobius"/>
    </source>
</evidence>
<gene>
    <name evidence="2" type="ORF">EV212_10649</name>
</gene>
<dbReference type="InterPro" id="IPR010001">
    <property type="entry name" value="BofA"/>
</dbReference>
<keyword evidence="1" id="KW-0812">Transmembrane</keyword>